<feature type="domain" description="Carboxylesterase type B" evidence="6">
    <location>
        <begin position="4"/>
        <end position="153"/>
    </location>
</feature>
<proteinExistence type="inferred from homology"/>
<keyword evidence="5" id="KW-0325">Glycoprotein</keyword>
<dbReference type="STRING" id="103372.F4W3T6"/>
<evidence type="ECO:0000313" key="8">
    <source>
        <dbReference type="Proteomes" id="UP000007755"/>
    </source>
</evidence>
<dbReference type="eggNOG" id="KOG1516">
    <property type="taxonomic scope" value="Eukaryota"/>
</dbReference>
<keyword evidence="8" id="KW-1185">Reference proteome</keyword>
<evidence type="ECO:0000256" key="2">
    <source>
        <dbReference type="ARBA" id="ARBA00010515"/>
    </source>
</evidence>
<gene>
    <name evidence="7" type="ORF">G5I_00035</name>
</gene>
<accession>F4W3T6</accession>
<protein>
    <submittedName>
        <fullName evidence="7">Fatty acyl-CoA hydrolase, medium chain</fullName>
    </submittedName>
</protein>
<dbReference type="PANTHER" id="PTHR43142">
    <property type="entry name" value="CARBOXYLIC ESTER HYDROLASE"/>
    <property type="match status" value="1"/>
</dbReference>
<dbReference type="PROSITE" id="PS01173">
    <property type="entry name" value="LIPASE_GDXG_HIS"/>
    <property type="match status" value="1"/>
</dbReference>
<dbReference type="Pfam" id="PF00135">
    <property type="entry name" value="COesterase"/>
    <property type="match status" value="1"/>
</dbReference>
<dbReference type="Proteomes" id="UP000007755">
    <property type="component" value="Unassembled WGS sequence"/>
</dbReference>
<dbReference type="InterPro" id="IPR029058">
    <property type="entry name" value="AB_hydrolase_fold"/>
</dbReference>
<dbReference type="InterPro" id="IPR002168">
    <property type="entry name" value="Lipase_GDXG_HIS_AS"/>
</dbReference>
<comment type="similarity">
    <text evidence="2">Belongs to the 'GDXG' lipolytic enzyme family.</text>
</comment>
<keyword evidence="4 7" id="KW-0378">Hydrolase</keyword>
<dbReference type="InterPro" id="IPR002018">
    <property type="entry name" value="CarbesteraseB"/>
</dbReference>
<sequence length="165" mass="18381">WNHGERDATKYGNIAVQVELVKHKVIGNEDCLYLNVYITKIESSKEHPVMVWIHGGAFIIDSGDAAWYDPDYVVQKDVVTLNYKLGVLGFLNLNNKVAAGNQGLINVILALKWIQKNILKFGPGNITIFGEITGGAITRCLARSPLSKSIVHELLNTKFLFLILF</sequence>
<dbReference type="Gene3D" id="3.40.50.1820">
    <property type="entry name" value="alpha/beta hydrolase"/>
    <property type="match status" value="1"/>
</dbReference>
<dbReference type="PANTHER" id="PTHR43142:SF1">
    <property type="entry name" value="CARBOXYLIC ESTER HYDROLASE"/>
    <property type="match status" value="1"/>
</dbReference>
<comment type="similarity">
    <text evidence="1">Belongs to the type-B carboxylesterase/lipase family.</text>
</comment>
<dbReference type="EMBL" id="GL887436">
    <property type="protein sequence ID" value="EGI71137.1"/>
    <property type="molecule type" value="Genomic_DNA"/>
</dbReference>
<evidence type="ECO:0000259" key="6">
    <source>
        <dbReference type="Pfam" id="PF00135"/>
    </source>
</evidence>
<evidence type="ECO:0000256" key="1">
    <source>
        <dbReference type="ARBA" id="ARBA00005964"/>
    </source>
</evidence>
<evidence type="ECO:0000313" key="7">
    <source>
        <dbReference type="EMBL" id="EGI71137.1"/>
    </source>
</evidence>
<evidence type="ECO:0000256" key="5">
    <source>
        <dbReference type="ARBA" id="ARBA00023180"/>
    </source>
</evidence>
<feature type="non-terminal residue" evidence="7">
    <location>
        <position position="1"/>
    </location>
</feature>
<name>F4W3T6_ACREC</name>
<reference evidence="7" key="1">
    <citation type="submission" date="2011-02" db="EMBL/GenBank/DDBJ databases">
        <title>The genome of the leaf-cutting ant Acromyrmex echinatior suggests key adaptations to social evolution and fungus farming.</title>
        <authorList>
            <person name="Nygaard S."/>
            <person name="Zhang G."/>
        </authorList>
    </citation>
    <scope>NUCLEOTIDE SEQUENCE</scope>
</reference>
<dbReference type="AlphaFoldDB" id="F4W3T6"/>
<dbReference type="GO" id="GO:0052689">
    <property type="term" value="F:carboxylic ester hydrolase activity"/>
    <property type="evidence" value="ECO:0007669"/>
    <property type="project" value="UniProtKB-KW"/>
</dbReference>
<evidence type="ECO:0000256" key="4">
    <source>
        <dbReference type="ARBA" id="ARBA00022801"/>
    </source>
</evidence>
<evidence type="ECO:0000256" key="3">
    <source>
        <dbReference type="ARBA" id="ARBA00022487"/>
    </source>
</evidence>
<organism evidence="8">
    <name type="scientific">Acromyrmex echinatior</name>
    <name type="common">Panamanian leafcutter ant</name>
    <name type="synonym">Acromyrmex octospinosus echinatior</name>
    <dbReference type="NCBI Taxonomy" id="103372"/>
    <lineage>
        <taxon>Eukaryota</taxon>
        <taxon>Metazoa</taxon>
        <taxon>Ecdysozoa</taxon>
        <taxon>Arthropoda</taxon>
        <taxon>Hexapoda</taxon>
        <taxon>Insecta</taxon>
        <taxon>Pterygota</taxon>
        <taxon>Neoptera</taxon>
        <taxon>Endopterygota</taxon>
        <taxon>Hymenoptera</taxon>
        <taxon>Apocrita</taxon>
        <taxon>Aculeata</taxon>
        <taxon>Formicoidea</taxon>
        <taxon>Formicidae</taxon>
        <taxon>Myrmicinae</taxon>
        <taxon>Acromyrmex</taxon>
    </lineage>
</organism>
<dbReference type="OrthoDB" id="19653at2759"/>
<dbReference type="SUPFAM" id="SSF53474">
    <property type="entry name" value="alpha/beta-Hydrolases"/>
    <property type="match status" value="1"/>
</dbReference>
<dbReference type="InParanoid" id="F4W3T6"/>
<keyword evidence="3" id="KW-0719">Serine esterase</keyword>